<name>A0A7J5ZGT1_DISMA</name>
<dbReference type="GO" id="GO:0001725">
    <property type="term" value="C:stress fiber"/>
    <property type="evidence" value="ECO:0007669"/>
    <property type="project" value="TreeGrafter"/>
</dbReference>
<feature type="region of interest" description="Disordered" evidence="2">
    <location>
        <begin position="68"/>
        <end position="114"/>
    </location>
</feature>
<feature type="region of interest" description="Disordered" evidence="2">
    <location>
        <begin position="150"/>
        <end position="183"/>
    </location>
</feature>
<dbReference type="GO" id="GO:0051017">
    <property type="term" value="P:actin filament bundle assembly"/>
    <property type="evidence" value="ECO:0007669"/>
    <property type="project" value="TreeGrafter"/>
</dbReference>
<feature type="compositionally biased region" description="Polar residues" evidence="2">
    <location>
        <begin position="68"/>
        <end position="95"/>
    </location>
</feature>
<dbReference type="GO" id="GO:0032956">
    <property type="term" value="P:regulation of actin cytoskeleton organization"/>
    <property type="evidence" value="ECO:0007669"/>
    <property type="project" value="TreeGrafter"/>
</dbReference>
<evidence type="ECO:0000256" key="2">
    <source>
        <dbReference type="SAM" id="MobiDB-lite"/>
    </source>
</evidence>
<comment type="caution">
    <text evidence="3">The sequence shown here is derived from an EMBL/GenBank/DDBJ whole genome shotgun (WGS) entry which is preliminary data.</text>
</comment>
<keyword evidence="4" id="KW-1185">Reference proteome</keyword>
<accession>A0A7J5ZGT1</accession>
<dbReference type="GO" id="GO:0030041">
    <property type="term" value="P:actin filament polymerization"/>
    <property type="evidence" value="ECO:0007669"/>
    <property type="project" value="TreeGrafter"/>
</dbReference>
<sequence>MSSLSSPSPPRSYPACSTPGSTVLHSILPVHALRVASAVPPSCLPLQSSFRPRSFLHHQPQATMSLNGSFTNNSTHTHTEMQLTSRSSMLNNTQSHNHRRDNGVKAEASSGQSNLMKASRTHNELHKELLLAHKRGLALSSRSELQQVLERRKRVQTDSEEDGQSRTPLEDREKEQDDKERDEAQLMEFVRVRQNLRKIHSAVQNKAANC</sequence>
<keyword evidence="1" id="KW-0175">Coiled coil</keyword>
<dbReference type="AlphaFoldDB" id="A0A7J5ZGT1"/>
<dbReference type="Proteomes" id="UP000518266">
    <property type="component" value="Unassembled WGS sequence"/>
</dbReference>
<dbReference type="GO" id="GO:0045202">
    <property type="term" value="C:synapse"/>
    <property type="evidence" value="ECO:0007669"/>
    <property type="project" value="TreeGrafter"/>
</dbReference>
<evidence type="ECO:0000313" key="3">
    <source>
        <dbReference type="EMBL" id="KAF3859847.1"/>
    </source>
</evidence>
<feature type="compositionally biased region" description="Basic and acidic residues" evidence="2">
    <location>
        <begin position="168"/>
        <end position="183"/>
    </location>
</feature>
<evidence type="ECO:0000256" key="1">
    <source>
        <dbReference type="ARBA" id="ARBA00023054"/>
    </source>
</evidence>
<protein>
    <submittedName>
        <fullName evidence="3">Uncharacterized protein</fullName>
    </submittedName>
</protein>
<proteinExistence type="predicted"/>
<dbReference type="GO" id="GO:0043005">
    <property type="term" value="C:neuron projection"/>
    <property type="evidence" value="ECO:0007669"/>
    <property type="project" value="TreeGrafter"/>
</dbReference>
<organism evidence="3 4">
    <name type="scientific">Dissostichus mawsoni</name>
    <name type="common">Antarctic cod</name>
    <dbReference type="NCBI Taxonomy" id="36200"/>
    <lineage>
        <taxon>Eukaryota</taxon>
        <taxon>Metazoa</taxon>
        <taxon>Chordata</taxon>
        <taxon>Craniata</taxon>
        <taxon>Vertebrata</taxon>
        <taxon>Euteleostomi</taxon>
        <taxon>Actinopterygii</taxon>
        <taxon>Neopterygii</taxon>
        <taxon>Teleostei</taxon>
        <taxon>Neoteleostei</taxon>
        <taxon>Acanthomorphata</taxon>
        <taxon>Eupercaria</taxon>
        <taxon>Perciformes</taxon>
        <taxon>Notothenioidei</taxon>
        <taxon>Nototheniidae</taxon>
        <taxon>Dissostichus</taxon>
    </lineage>
</organism>
<dbReference type="PANTHER" id="PTHR16768">
    <property type="entry name" value="DOWN REGULATED IN RENAL CARCINOMA 1/TU3A"/>
    <property type="match status" value="1"/>
</dbReference>
<dbReference type="InterPro" id="IPR009533">
    <property type="entry name" value="FAM107"/>
</dbReference>
<dbReference type="OrthoDB" id="9048587at2759"/>
<dbReference type="EMBL" id="JAAKFY010000002">
    <property type="protein sequence ID" value="KAF3859847.1"/>
    <property type="molecule type" value="Genomic_DNA"/>
</dbReference>
<reference evidence="3 4" key="1">
    <citation type="submission" date="2020-03" db="EMBL/GenBank/DDBJ databases">
        <title>Dissostichus mawsoni Genome sequencing and assembly.</title>
        <authorList>
            <person name="Park H."/>
        </authorList>
    </citation>
    <scope>NUCLEOTIDE SEQUENCE [LARGE SCALE GENOMIC DNA]</scope>
    <source>
        <strain evidence="3">DM0001</strain>
        <tissue evidence="3">Muscle</tissue>
    </source>
</reference>
<gene>
    <name evidence="3" type="ORF">F7725_000102</name>
</gene>
<evidence type="ECO:0000313" key="4">
    <source>
        <dbReference type="Proteomes" id="UP000518266"/>
    </source>
</evidence>
<dbReference type="PANTHER" id="PTHR16768:SF4">
    <property type="entry name" value="PROTEIN FAM107B ISOFORM X1"/>
    <property type="match status" value="1"/>
</dbReference>
<dbReference type="Pfam" id="PF06625">
    <property type="entry name" value="DUF1151"/>
    <property type="match status" value="1"/>
</dbReference>